<reference evidence="5 6" key="1">
    <citation type="submission" date="2007-04" db="EMBL/GenBank/DDBJ databases">
        <authorList>
            <person name="Fulton L."/>
            <person name="Clifton S."/>
            <person name="Fulton B."/>
            <person name="Xu J."/>
            <person name="Minx P."/>
            <person name="Pepin K.H."/>
            <person name="Johnson M."/>
            <person name="Thiruvilangam P."/>
            <person name="Bhonagiri V."/>
            <person name="Nash W.E."/>
            <person name="Mardis E.R."/>
            <person name="Wilson R.K."/>
        </authorList>
    </citation>
    <scope>NUCLEOTIDE SEQUENCE [LARGE SCALE GENOMIC DNA]</scope>
    <source>
        <strain evidence="5 6">ATCC 29799</strain>
    </source>
</reference>
<reference evidence="5 6" key="2">
    <citation type="submission" date="2007-06" db="EMBL/GenBank/DDBJ databases">
        <title>Draft genome sequence of Pseudoflavonifractor capillosus ATCC 29799.</title>
        <authorList>
            <person name="Sudarsanam P."/>
            <person name="Ley R."/>
            <person name="Guruge J."/>
            <person name="Turnbaugh P.J."/>
            <person name="Mahowald M."/>
            <person name="Liep D."/>
            <person name="Gordon J."/>
        </authorList>
    </citation>
    <scope>NUCLEOTIDE SEQUENCE [LARGE SCALE GENOMIC DNA]</scope>
    <source>
        <strain evidence="5 6">ATCC 29799</strain>
    </source>
</reference>
<dbReference type="STRING" id="411467.BACCAP_04401"/>
<organism evidence="5 6">
    <name type="scientific">Pseudoflavonifractor capillosus ATCC 29799</name>
    <dbReference type="NCBI Taxonomy" id="411467"/>
    <lineage>
        <taxon>Bacteria</taxon>
        <taxon>Bacillati</taxon>
        <taxon>Bacillota</taxon>
        <taxon>Clostridia</taxon>
        <taxon>Eubacteriales</taxon>
        <taxon>Oscillospiraceae</taxon>
        <taxon>Pseudoflavonifractor</taxon>
    </lineage>
</organism>
<dbReference type="Gene3D" id="3.30.360.10">
    <property type="entry name" value="Dihydrodipicolinate Reductase, domain 2"/>
    <property type="match status" value="1"/>
</dbReference>
<evidence type="ECO:0000259" key="3">
    <source>
        <dbReference type="Pfam" id="PF01408"/>
    </source>
</evidence>
<comment type="similarity">
    <text evidence="1">Belongs to the Gfo/Idh/MocA family.</text>
</comment>
<evidence type="ECO:0000313" key="5">
    <source>
        <dbReference type="EMBL" id="EDM97921.1"/>
    </source>
</evidence>
<dbReference type="Pfam" id="PF01408">
    <property type="entry name" value="GFO_IDH_MocA"/>
    <property type="match status" value="1"/>
</dbReference>
<dbReference type="Pfam" id="PF22725">
    <property type="entry name" value="GFO_IDH_MocA_C3"/>
    <property type="match status" value="1"/>
</dbReference>
<dbReference type="SUPFAM" id="SSF51735">
    <property type="entry name" value="NAD(P)-binding Rossmann-fold domains"/>
    <property type="match status" value="1"/>
</dbReference>
<dbReference type="OrthoDB" id="9783105at2"/>
<feature type="domain" description="Gfo/Idh/MocA-like oxidoreductase N-terminal" evidence="3">
    <location>
        <begin position="4"/>
        <end position="66"/>
    </location>
</feature>
<evidence type="ECO:0000259" key="4">
    <source>
        <dbReference type="Pfam" id="PF22725"/>
    </source>
</evidence>
<protein>
    <submittedName>
        <fullName evidence="5">Uncharacterized protein</fullName>
    </submittedName>
</protein>
<proteinExistence type="inferred from homology"/>
<dbReference type="Proteomes" id="UP000003639">
    <property type="component" value="Unassembled WGS sequence"/>
</dbReference>
<dbReference type="Gene3D" id="3.40.50.720">
    <property type="entry name" value="NAD(P)-binding Rossmann-like Domain"/>
    <property type="match status" value="1"/>
</dbReference>
<dbReference type="InterPro" id="IPR000683">
    <property type="entry name" value="Gfo/Idh/MocA-like_OxRdtase_N"/>
</dbReference>
<evidence type="ECO:0000256" key="1">
    <source>
        <dbReference type="ARBA" id="ARBA00010928"/>
    </source>
</evidence>
<dbReference type="PANTHER" id="PTHR22604">
    <property type="entry name" value="OXIDOREDUCTASES"/>
    <property type="match status" value="1"/>
</dbReference>
<dbReference type="SUPFAM" id="SSF55347">
    <property type="entry name" value="Glyceraldehyde-3-phosphate dehydrogenase-like, C-terminal domain"/>
    <property type="match status" value="1"/>
</dbReference>
<name>A6P1M9_9FIRM</name>
<feature type="domain" description="GFO/IDH/MocA-like oxidoreductase" evidence="4">
    <location>
        <begin position="91"/>
        <end position="195"/>
    </location>
</feature>
<keyword evidence="2" id="KW-0560">Oxidoreductase</keyword>
<accession>A6P1M9</accession>
<comment type="caution">
    <text evidence="5">The sequence shown here is derived from an EMBL/GenBank/DDBJ whole genome shotgun (WGS) entry which is preliminary data.</text>
</comment>
<dbReference type="InterPro" id="IPR036291">
    <property type="entry name" value="NAD(P)-bd_dom_sf"/>
</dbReference>
<dbReference type="InterPro" id="IPR055170">
    <property type="entry name" value="GFO_IDH_MocA-like_dom"/>
</dbReference>
<dbReference type="GO" id="GO:0016491">
    <property type="term" value="F:oxidoreductase activity"/>
    <property type="evidence" value="ECO:0007669"/>
    <property type="project" value="UniProtKB-KW"/>
</dbReference>
<dbReference type="AlphaFoldDB" id="A6P1M9"/>
<keyword evidence="6" id="KW-1185">Reference proteome</keyword>
<sequence>MRLLRDYDALLRDPEVEAVYIALPHKLHREWALKALHRHLPVLCEKPAVLAVEEMEEIARVSAREHTYFLEALKTKFSPGMDQLRQDMALLGPLRTIETCFSYDASEERDSFLFDPAQGGALNDLGSYVAGFPLALMSGRAIQNISSELLCQDDGIDLHFHAELTFEGGVTALLDGGIDRDKDRCAVIRGELGAITIPNFHRLTGYEITLEGSPSITRQFPVTGDDMTGEIQALIDDVAAGRIESTRHTHADTLQLLRVLRDIRINGRSAL</sequence>
<dbReference type="eggNOG" id="COG0673">
    <property type="taxonomic scope" value="Bacteria"/>
</dbReference>
<gene>
    <name evidence="5" type="ORF">BACCAP_04401</name>
</gene>
<dbReference type="InterPro" id="IPR050984">
    <property type="entry name" value="Gfo/Idh/MocA_domain"/>
</dbReference>
<evidence type="ECO:0000256" key="2">
    <source>
        <dbReference type="ARBA" id="ARBA00023002"/>
    </source>
</evidence>
<evidence type="ECO:0000313" key="6">
    <source>
        <dbReference type="Proteomes" id="UP000003639"/>
    </source>
</evidence>
<dbReference type="PANTHER" id="PTHR22604:SF105">
    <property type="entry name" value="TRANS-1,2-DIHYDROBENZENE-1,2-DIOL DEHYDROGENASE"/>
    <property type="match status" value="1"/>
</dbReference>
<dbReference type="GO" id="GO:0000166">
    <property type="term" value="F:nucleotide binding"/>
    <property type="evidence" value="ECO:0007669"/>
    <property type="project" value="InterPro"/>
</dbReference>
<dbReference type="EMBL" id="AAXG02000047">
    <property type="protein sequence ID" value="EDM97921.1"/>
    <property type="molecule type" value="Genomic_DNA"/>
</dbReference>